<dbReference type="RefSeq" id="WP_138855510.1">
    <property type="nucleotide sequence ID" value="NZ_JACHHO010000002.1"/>
</dbReference>
<dbReference type="PROSITE" id="PS51257">
    <property type="entry name" value="PROKAR_LIPOPROTEIN"/>
    <property type="match status" value="1"/>
</dbReference>
<dbReference type="Gene3D" id="2.40.170.20">
    <property type="entry name" value="TonB-dependent receptor, beta-barrel domain"/>
    <property type="match status" value="1"/>
</dbReference>
<keyword evidence="6 14" id="KW-0732">Signal</keyword>
<sequence>MSRLFPGCARPAAVAAAVLLSCSTFAQTQFGTVVLTAQRQPQRIDQALAEVSVIDRAEIEAHAGRSLVELLAAQPGIQFWANGGLGKSGSISIRGLETRHTLVLIDGVRSGSATTGTPALDNLPLDAIERIEIVRGPLSGLYGSDAVGGVVQIFTRKGAQGLQTRVRLAAGSHGLRQAGAGLSFGAGPVDGAIGLQALRDDGFSSTNARVPVGSHHPDRDGFEQEALNARLGLKLGGDWRLDALGLHSRGESQIDDGPGADARARLTSQVASLQAGGTVQGSWHSQLRLARSKEGYNTLVSASPWTDLGEIRTQQTQLSWENRVATPLGQLLGVLERIEQEVHKPATNYTVTERRITGLALGLSGQKGAQHWQFSARRDRNSQFGTENTGSAAYGLDLNEHLRAGLALGSSFVAPSFNQLYWPGFGSPTLQPERGQHRELNARWQQGVHQVRAAWFLNRIRGYIPAGPRPANVPRAEIEGLSLSWEANWRGWGLNASLEALDPRNAATDKLLSRRAKDSLRLGLERQLGDWQLGAQLRSVGDRYDDAANKQVVKGHTVLDLRADWRLAKDLRLGLKLNNAADREYETVYGYNQPRREWLLSLRWGE</sequence>
<evidence type="ECO:0000256" key="1">
    <source>
        <dbReference type="ARBA" id="ARBA00004571"/>
    </source>
</evidence>
<dbReference type="Proteomes" id="UP000554837">
    <property type="component" value="Unassembled WGS sequence"/>
</dbReference>
<evidence type="ECO:0000256" key="13">
    <source>
        <dbReference type="RuleBase" id="RU003357"/>
    </source>
</evidence>
<dbReference type="PANTHER" id="PTHR30069:SF53">
    <property type="entry name" value="COLICIN I RECEPTOR-RELATED"/>
    <property type="match status" value="1"/>
</dbReference>
<accession>A0A840S8I3</accession>
<dbReference type="OrthoDB" id="183532at2"/>
<dbReference type="InterPro" id="IPR036942">
    <property type="entry name" value="Beta-barrel_TonB_sf"/>
</dbReference>
<evidence type="ECO:0000256" key="11">
    <source>
        <dbReference type="ARBA" id="ARBA00023237"/>
    </source>
</evidence>
<dbReference type="GO" id="GO:0006811">
    <property type="term" value="P:monoatomic ion transport"/>
    <property type="evidence" value="ECO:0007669"/>
    <property type="project" value="UniProtKB-KW"/>
</dbReference>
<evidence type="ECO:0000256" key="9">
    <source>
        <dbReference type="ARBA" id="ARBA00023136"/>
    </source>
</evidence>
<proteinExistence type="inferred from homology"/>
<evidence type="ECO:0000256" key="4">
    <source>
        <dbReference type="ARBA" id="ARBA00022452"/>
    </source>
</evidence>
<comment type="subcellular location">
    <subcellularLocation>
        <location evidence="1 12">Cell outer membrane</location>
        <topology evidence="1 12">Multi-pass membrane protein</topology>
    </subcellularLocation>
</comment>
<keyword evidence="8 13" id="KW-0798">TonB box</keyword>
<evidence type="ECO:0000259" key="15">
    <source>
        <dbReference type="Pfam" id="PF00593"/>
    </source>
</evidence>
<name>A0A840S8I3_9BURK</name>
<keyword evidence="7" id="KW-0406">Ion transport</keyword>
<keyword evidence="18" id="KW-1185">Reference proteome</keyword>
<dbReference type="SUPFAM" id="SSF56935">
    <property type="entry name" value="Porins"/>
    <property type="match status" value="1"/>
</dbReference>
<organism evidence="17 18">
    <name type="scientific">Inhella inkyongensis</name>
    <dbReference type="NCBI Taxonomy" id="392593"/>
    <lineage>
        <taxon>Bacteria</taxon>
        <taxon>Pseudomonadati</taxon>
        <taxon>Pseudomonadota</taxon>
        <taxon>Betaproteobacteria</taxon>
        <taxon>Burkholderiales</taxon>
        <taxon>Sphaerotilaceae</taxon>
        <taxon>Inhella</taxon>
    </lineage>
</organism>
<evidence type="ECO:0000313" key="18">
    <source>
        <dbReference type="Proteomes" id="UP000554837"/>
    </source>
</evidence>
<evidence type="ECO:0000256" key="10">
    <source>
        <dbReference type="ARBA" id="ARBA00023170"/>
    </source>
</evidence>
<gene>
    <name evidence="17" type="ORF">HNQ51_002165</name>
</gene>
<evidence type="ECO:0000256" key="2">
    <source>
        <dbReference type="ARBA" id="ARBA00009810"/>
    </source>
</evidence>
<reference evidence="17 18" key="1">
    <citation type="submission" date="2020-08" db="EMBL/GenBank/DDBJ databases">
        <title>Genomic Encyclopedia of Type Strains, Phase IV (KMG-IV): sequencing the most valuable type-strain genomes for metagenomic binning, comparative biology and taxonomic classification.</title>
        <authorList>
            <person name="Goeker M."/>
        </authorList>
    </citation>
    <scope>NUCLEOTIDE SEQUENCE [LARGE SCALE GENOMIC DNA]</scope>
    <source>
        <strain evidence="17 18">DSM 23958</strain>
    </source>
</reference>
<evidence type="ECO:0000256" key="14">
    <source>
        <dbReference type="SAM" id="SignalP"/>
    </source>
</evidence>
<feature type="chain" id="PRO_5032903833" evidence="14">
    <location>
        <begin position="27"/>
        <end position="606"/>
    </location>
</feature>
<dbReference type="InterPro" id="IPR012910">
    <property type="entry name" value="Plug_dom"/>
</dbReference>
<dbReference type="GO" id="GO:0009279">
    <property type="term" value="C:cell outer membrane"/>
    <property type="evidence" value="ECO:0007669"/>
    <property type="project" value="UniProtKB-SubCell"/>
</dbReference>
<evidence type="ECO:0000256" key="6">
    <source>
        <dbReference type="ARBA" id="ARBA00022729"/>
    </source>
</evidence>
<evidence type="ECO:0000256" key="8">
    <source>
        <dbReference type="ARBA" id="ARBA00023077"/>
    </source>
</evidence>
<comment type="caution">
    <text evidence="17">The sequence shown here is derived from an EMBL/GenBank/DDBJ whole genome shotgun (WGS) entry which is preliminary data.</text>
</comment>
<keyword evidence="5 12" id="KW-0812">Transmembrane</keyword>
<dbReference type="InterPro" id="IPR039426">
    <property type="entry name" value="TonB-dep_rcpt-like"/>
</dbReference>
<evidence type="ECO:0000256" key="5">
    <source>
        <dbReference type="ARBA" id="ARBA00022692"/>
    </source>
</evidence>
<keyword evidence="11 12" id="KW-0998">Cell outer membrane</keyword>
<dbReference type="InterPro" id="IPR037066">
    <property type="entry name" value="Plug_dom_sf"/>
</dbReference>
<evidence type="ECO:0000256" key="12">
    <source>
        <dbReference type="PROSITE-ProRule" id="PRU01360"/>
    </source>
</evidence>
<keyword evidence="9 12" id="KW-0472">Membrane</keyword>
<evidence type="ECO:0000313" key="17">
    <source>
        <dbReference type="EMBL" id="MBB5204851.1"/>
    </source>
</evidence>
<protein>
    <submittedName>
        <fullName evidence="17">Vitamin B12 transporter</fullName>
    </submittedName>
</protein>
<dbReference type="Pfam" id="PF07715">
    <property type="entry name" value="Plug"/>
    <property type="match status" value="1"/>
</dbReference>
<keyword evidence="3 12" id="KW-0813">Transport</keyword>
<evidence type="ECO:0000256" key="7">
    <source>
        <dbReference type="ARBA" id="ARBA00023065"/>
    </source>
</evidence>
<dbReference type="AlphaFoldDB" id="A0A840S8I3"/>
<dbReference type="PANTHER" id="PTHR30069">
    <property type="entry name" value="TONB-DEPENDENT OUTER MEMBRANE RECEPTOR"/>
    <property type="match status" value="1"/>
</dbReference>
<evidence type="ECO:0000256" key="3">
    <source>
        <dbReference type="ARBA" id="ARBA00022448"/>
    </source>
</evidence>
<keyword evidence="10" id="KW-0675">Receptor</keyword>
<keyword evidence="4 12" id="KW-1134">Transmembrane beta strand</keyword>
<feature type="domain" description="TonB-dependent receptor plug" evidence="16">
    <location>
        <begin position="47"/>
        <end position="150"/>
    </location>
</feature>
<dbReference type="GO" id="GO:0015889">
    <property type="term" value="P:cobalamin transport"/>
    <property type="evidence" value="ECO:0007669"/>
    <property type="project" value="TreeGrafter"/>
</dbReference>
<dbReference type="PROSITE" id="PS52016">
    <property type="entry name" value="TONB_DEPENDENT_REC_3"/>
    <property type="match status" value="1"/>
</dbReference>
<dbReference type="EMBL" id="JACHHO010000002">
    <property type="protein sequence ID" value="MBB5204851.1"/>
    <property type="molecule type" value="Genomic_DNA"/>
</dbReference>
<dbReference type="Pfam" id="PF00593">
    <property type="entry name" value="TonB_dep_Rec_b-barrel"/>
    <property type="match status" value="1"/>
</dbReference>
<feature type="domain" description="TonB-dependent receptor-like beta-barrel" evidence="15">
    <location>
        <begin position="203"/>
        <end position="579"/>
    </location>
</feature>
<comment type="similarity">
    <text evidence="2 12 13">Belongs to the TonB-dependent receptor family.</text>
</comment>
<feature type="signal peptide" evidence="14">
    <location>
        <begin position="1"/>
        <end position="26"/>
    </location>
</feature>
<dbReference type="Gene3D" id="2.170.130.10">
    <property type="entry name" value="TonB-dependent receptor, plug domain"/>
    <property type="match status" value="1"/>
</dbReference>
<evidence type="ECO:0000259" key="16">
    <source>
        <dbReference type="Pfam" id="PF07715"/>
    </source>
</evidence>
<dbReference type="CDD" id="cd01347">
    <property type="entry name" value="ligand_gated_channel"/>
    <property type="match status" value="1"/>
</dbReference>
<dbReference type="InterPro" id="IPR000531">
    <property type="entry name" value="Beta-barrel_TonB"/>
</dbReference>